<reference evidence="4 6" key="1">
    <citation type="submission" date="2019-08" db="EMBL/GenBank/DDBJ databases">
        <title>Comparative genome analysis confer to the adaptation heavy metal polluted environment.</title>
        <authorList>
            <person name="Li Y."/>
        </authorList>
    </citation>
    <scope>NUCLEOTIDE SEQUENCE [LARGE SCALE GENOMIC DNA]</scope>
    <source>
        <strain evidence="4 6">P2</strain>
    </source>
</reference>
<evidence type="ECO:0000259" key="3">
    <source>
        <dbReference type="Pfam" id="PF09990"/>
    </source>
</evidence>
<sequence>MFSGFPSLHPLIIHFPIVLILMAFAFQVIIVAKPQWHQIRWATLAIMAAAFLSALAASTLFHADPADNTPKAAMAIFAAHEKYAKYTLWLSGITLLLKAIGVFAKFYSRSYNAVVLVSATLAAICLSIAGHHGARLTHIAGVGPMGRYLMKEDDMGKEHAKSGKQDSLMKMDSTMK</sequence>
<dbReference type="AlphaFoldDB" id="A0AAE6JK37"/>
<name>A0AAE6JK37_9SPHI</name>
<organism evidence="4 6">
    <name type="scientific">Mucilaginibacter rubeus</name>
    <dbReference type="NCBI Taxonomy" id="2027860"/>
    <lineage>
        <taxon>Bacteria</taxon>
        <taxon>Pseudomonadati</taxon>
        <taxon>Bacteroidota</taxon>
        <taxon>Sphingobacteriia</taxon>
        <taxon>Sphingobacteriales</taxon>
        <taxon>Sphingobacteriaceae</taxon>
        <taxon>Mucilaginibacter</taxon>
    </lineage>
</organism>
<evidence type="ECO:0000256" key="2">
    <source>
        <dbReference type="SAM" id="Phobius"/>
    </source>
</evidence>
<dbReference type="EMBL" id="CP071880">
    <property type="protein sequence ID" value="QTE50396.1"/>
    <property type="molecule type" value="Genomic_DNA"/>
</dbReference>
<dbReference type="Pfam" id="PF09990">
    <property type="entry name" value="DUF2231"/>
    <property type="match status" value="1"/>
</dbReference>
<dbReference type="Proteomes" id="UP000250557">
    <property type="component" value="Chromosome"/>
</dbReference>
<evidence type="ECO:0000313" key="4">
    <source>
        <dbReference type="EMBL" id="QEM07060.1"/>
    </source>
</evidence>
<keyword evidence="2" id="KW-0812">Transmembrane</keyword>
<feature type="transmembrane region" description="Helical" evidence="2">
    <location>
        <begin position="111"/>
        <end position="130"/>
    </location>
</feature>
<dbReference type="RefSeq" id="WP_112658175.1">
    <property type="nucleotide sequence ID" value="NZ_CP043451.1"/>
</dbReference>
<accession>A0AAE6JK37</accession>
<gene>
    <name evidence="4" type="ORF">DIU31_027445</name>
    <name evidence="5" type="ORF">J3L21_33585</name>
</gene>
<dbReference type="Proteomes" id="UP000663940">
    <property type="component" value="Chromosome"/>
</dbReference>
<feature type="region of interest" description="Disordered" evidence="1">
    <location>
        <begin position="156"/>
        <end position="176"/>
    </location>
</feature>
<feature type="transmembrane region" description="Helical" evidence="2">
    <location>
        <begin position="12"/>
        <end position="32"/>
    </location>
</feature>
<evidence type="ECO:0000313" key="6">
    <source>
        <dbReference type="Proteomes" id="UP000250557"/>
    </source>
</evidence>
<dbReference type="EMBL" id="CP043451">
    <property type="protein sequence ID" value="QEM07060.1"/>
    <property type="molecule type" value="Genomic_DNA"/>
</dbReference>
<keyword evidence="7" id="KW-1185">Reference proteome</keyword>
<protein>
    <recommendedName>
        <fullName evidence="3">DUF2231 domain-containing protein</fullName>
    </recommendedName>
</protein>
<dbReference type="InterPro" id="IPR019251">
    <property type="entry name" value="DUF2231_TM"/>
</dbReference>
<feature type="domain" description="DUF2231" evidence="3">
    <location>
        <begin position="8"/>
        <end position="143"/>
    </location>
</feature>
<evidence type="ECO:0000313" key="7">
    <source>
        <dbReference type="Proteomes" id="UP000663940"/>
    </source>
</evidence>
<feature type="transmembrane region" description="Helical" evidence="2">
    <location>
        <begin position="44"/>
        <end position="63"/>
    </location>
</feature>
<proteinExistence type="predicted"/>
<evidence type="ECO:0000313" key="5">
    <source>
        <dbReference type="EMBL" id="QTE50396.1"/>
    </source>
</evidence>
<feature type="transmembrane region" description="Helical" evidence="2">
    <location>
        <begin position="83"/>
        <end position="104"/>
    </location>
</feature>
<reference evidence="5 7" key="2">
    <citation type="submission" date="2021-03" db="EMBL/GenBank/DDBJ databases">
        <title>Mucilaginibacter strains isolated from gold and copper mining confer multi heavy-metal resistance.</title>
        <authorList>
            <person name="Li Y."/>
        </authorList>
    </citation>
    <scope>NUCLEOTIDE SEQUENCE [LARGE SCALE GENOMIC DNA]</scope>
    <source>
        <strain evidence="5 7">P2-4</strain>
    </source>
</reference>
<evidence type="ECO:0000256" key="1">
    <source>
        <dbReference type="SAM" id="MobiDB-lite"/>
    </source>
</evidence>
<keyword evidence="2" id="KW-0472">Membrane</keyword>
<keyword evidence="2" id="KW-1133">Transmembrane helix</keyword>